<dbReference type="Proteomes" id="UP000286038">
    <property type="component" value="Unassembled WGS sequence"/>
</dbReference>
<gene>
    <name evidence="1" type="ORF">DWW18_00255</name>
    <name evidence="2" type="ORF">DWZ68_15025</name>
</gene>
<evidence type="ECO:0000313" key="4">
    <source>
        <dbReference type="Proteomes" id="UP000286038"/>
    </source>
</evidence>
<protein>
    <submittedName>
        <fullName evidence="1">Uncharacterized protein</fullName>
    </submittedName>
</protein>
<dbReference type="AlphaFoldDB" id="A0A412X6Z0"/>
<sequence length="61" mass="7110">MPRFLSRLLLLFFTNETHADAVKQGYFVKVVTTGSNPVRSLFARCSAYIKNKNYDRIKRNI</sequence>
<name>A0A412X6Z0_9BACT</name>
<evidence type="ECO:0000313" key="1">
    <source>
        <dbReference type="EMBL" id="RGV36670.1"/>
    </source>
</evidence>
<comment type="caution">
    <text evidence="1">The sequence shown here is derived from an EMBL/GenBank/DDBJ whole genome shotgun (WGS) entry which is preliminary data.</text>
</comment>
<dbReference type="EMBL" id="QRZA01000001">
    <property type="protein sequence ID" value="RGV36670.1"/>
    <property type="molecule type" value="Genomic_DNA"/>
</dbReference>
<dbReference type="EMBL" id="QRPV01000025">
    <property type="protein sequence ID" value="RHM40914.1"/>
    <property type="molecule type" value="Genomic_DNA"/>
</dbReference>
<evidence type="ECO:0000313" key="3">
    <source>
        <dbReference type="Proteomes" id="UP000283589"/>
    </source>
</evidence>
<evidence type="ECO:0000313" key="2">
    <source>
        <dbReference type="EMBL" id="RHM40914.1"/>
    </source>
</evidence>
<reference evidence="3 4" key="1">
    <citation type="submission" date="2018-08" db="EMBL/GenBank/DDBJ databases">
        <title>A genome reference for cultivated species of the human gut microbiota.</title>
        <authorList>
            <person name="Zou Y."/>
            <person name="Xue W."/>
            <person name="Luo G."/>
        </authorList>
    </citation>
    <scope>NUCLEOTIDE SEQUENCE [LARGE SCALE GENOMIC DNA]</scope>
    <source>
        <strain evidence="1 3">AF14-49</strain>
        <strain evidence="2 4">AF34-33</strain>
    </source>
</reference>
<dbReference type="Proteomes" id="UP000283589">
    <property type="component" value="Unassembled WGS sequence"/>
</dbReference>
<proteinExistence type="predicted"/>
<organism evidence="1 3">
    <name type="scientific">Butyricimonas virosa</name>
    <dbReference type="NCBI Taxonomy" id="544645"/>
    <lineage>
        <taxon>Bacteria</taxon>
        <taxon>Pseudomonadati</taxon>
        <taxon>Bacteroidota</taxon>
        <taxon>Bacteroidia</taxon>
        <taxon>Bacteroidales</taxon>
        <taxon>Odoribacteraceae</taxon>
        <taxon>Butyricimonas</taxon>
    </lineage>
</organism>
<accession>A0A412X6Z0</accession>